<dbReference type="InterPro" id="IPR003718">
    <property type="entry name" value="OsmC/Ohr_fam"/>
</dbReference>
<dbReference type="SUPFAM" id="SSF82784">
    <property type="entry name" value="OsmC-like"/>
    <property type="match status" value="1"/>
</dbReference>
<dbReference type="Gene3D" id="3.30.300.20">
    <property type="match status" value="1"/>
</dbReference>
<dbReference type="InterPro" id="IPR052707">
    <property type="entry name" value="OsmC_Ohr_Peroxiredoxin"/>
</dbReference>
<dbReference type="InterPro" id="IPR015946">
    <property type="entry name" value="KH_dom-like_a/b"/>
</dbReference>
<dbReference type="RefSeq" id="WP_189692741.1">
    <property type="nucleotide sequence ID" value="NZ_BNCM01000003.1"/>
</dbReference>
<dbReference type="PANTHER" id="PTHR42830:SF2">
    <property type="entry name" value="OSMC_OHR FAMILY PROTEIN"/>
    <property type="match status" value="1"/>
</dbReference>
<dbReference type="PANTHER" id="PTHR42830">
    <property type="entry name" value="OSMOTICALLY INDUCIBLE FAMILY PROTEIN"/>
    <property type="match status" value="1"/>
</dbReference>
<dbReference type="InterPro" id="IPR036102">
    <property type="entry name" value="OsmC/Ohrsf"/>
</dbReference>
<evidence type="ECO:0000313" key="1">
    <source>
        <dbReference type="EMBL" id="MBL0706336.1"/>
    </source>
</evidence>
<dbReference type="Pfam" id="PF02566">
    <property type="entry name" value="OsmC"/>
    <property type="match status" value="1"/>
</dbReference>
<comment type="caution">
    <text evidence="1">The sequence shown here is derived from an EMBL/GenBank/DDBJ whole genome shotgun (WGS) entry which is preliminary data.</text>
</comment>
<dbReference type="EMBL" id="JAERRC010000030">
    <property type="protein sequence ID" value="MBL0706336.1"/>
    <property type="molecule type" value="Genomic_DNA"/>
</dbReference>
<name>A0ABS1K3U0_9MICC</name>
<dbReference type="Proteomes" id="UP000639051">
    <property type="component" value="Unassembled WGS sequence"/>
</dbReference>
<reference evidence="1 2" key="1">
    <citation type="submission" date="2021-01" db="EMBL/GenBank/DDBJ databases">
        <title>Genome public.</title>
        <authorList>
            <person name="Liu C."/>
            <person name="Sun Q."/>
        </authorList>
    </citation>
    <scope>NUCLEOTIDE SEQUENCE [LARGE SCALE GENOMIC DNA]</scope>
    <source>
        <strain evidence="1 2">JC656</strain>
    </source>
</reference>
<accession>A0ABS1K3U0</accession>
<gene>
    <name evidence="1" type="ORF">JJE72_12600</name>
</gene>
<proteinExistence type="predicted"/>
<protein>
    <submittedName>
        <fullName evidence="1">OsmC family protein</fullName>
    </submittedName>
</protein>
<sequence length="156" mass="17022">MAIGEHHYSVTVTWTGNRGSGTSGVRDFGREHDVALPGVPVLPGTADPAFRGSPDRYNPEQLLLAALAQCHMLSYLFEAARHNVVVTGYSDEASGTLRVHGSSGEFAEVVLRPRVELADESQRELADRLHDDAHDTCFIARSVNFPVRHEPVPPPL</sequence>
<organism evidence="1 2">
    <name type="scientific">Sinomonas cellulolyticus</name>
    <dbReference type="NCBI Taxonomy" id="2801916"/>
    <lineage>
        <taxon>Bacteria</taxon>
        <taxon>Bacillati</taxon>
        <taxon>Actinomycetota</taxon>
        <taxon>Actinomycetes</taxon>
        <taxon>Micrococcales</taxon>
        <taxon>Micrococcaceae</taxon>
        <taxon>Sinomonas</taxon>
    </lineage>
</organism>
<evidence type="ECO:0000313" key="2">
    <source>
        <dbReference type="Proteomes" id="UP000639051"/>
    </source>
</evidence>
<keyword evidence="2" id="KW-1185">Reference proteome</keyword>